<feature type="region of interest" description="Disordered" evidence="1">
    <location>
        <begin position="42"/>
        <end position="73"/>
    </location>
</feature>
<organism evidence="2">
    <name type="scientific">marine metagenome</name>
    <dbReference type="NCBI Taxonomy" id="408172"/>
    <lineage>
        <taxon>unclassified sequences</taxon>
        <taxon>metagenomes</taxon>
        <taxon>ecological metagenomes</taxon>
    </lineage>
</organism>
<dbReference type="EMBL" id="UINC01203719">
    <property type="protein sequence ID" value="SVE24106.1"/>
    <property type="molecule type" value="Genomic_DNA"/>
</dbReference>
<evidence type="ECO:0008006" key="3">
    <source>
        <dbReference type="Google" id="ProtNLM"/>
    </source>
</evidence>
<gene>
    <name evidence="2" type="ORF">METZ01_LOCUS476960</name>
</gene>
<evidence type="ECO:0000313" key="2">
    <source>
        <dbReference type="EMBL" id="SVE24106.1"/>
    </source>
</evidence>
<protein>
    <recommendedName>
        <fullName evidence="3">Ubiquitinol-cytochrome C reductase Fe-S subunit TAT signal domain-containing protein</fullName>
    </recommendedName>
</protein>
<evidence type="ECO:0000256" key="1">
    <source>
        <dbReference type="SAM" id="MobiDB-lite"/>
    </source>
</evidence>
<feature type="non-terminal residue" evidence="2">
    <location>
        <position position="73"/>
    </location>
</feature>
<sequence>MPSQHDPTPKLTAPWGTLVPAGNALSRRSAFKLAMGAAGLATAGTTSAAAQSAKDSRKASPKRYGMKKSINQW</sequence>
<accession>A0A383BV39</accession>
<dbReference type="AlphaFoldDB" id="A0A383BV39"/>
<reference evidence="2" key="1">
    <citation type="submission" date="2018-05" db="EMBL/GenBank/DDBJ databases">
        <authorList>
            <person name="Lanie J.A."/>
            <person name="Ng W.-L."/>
            <person name="Kazmierczak K.M."/>
            <person name="Andrzejewski T.M."/>
            <person name="Davidsen T.M."/>
            <person name="Wayne K.J."/>
            <person name="Tettelin H."/>
            <person name="Glass J.I."/>
            <person name="Rusch D."/>
            <person name="Podicherti R."/>
            <person name="Tsui H.-C.T."/>
            <person name="Winkler M.E."/>
        </authorList>
    </citation>
    <scope>NUCLEOTIDE SEQUENCE</scope>
</reference>
<dbReference type="InterPro" id="IPR006311">
    <property type="entry name" value="TAT_signal"/>
</dbReference>
<name>A0A383BV39_9ZZZZ</name>
<proteinExistence type="predicted"/>
<feature type="compositionally biased region" description="Low complexity" evidence="1">
    <location>
        <begin position="42"/>
        <end position="53"/>
    </location>
</feature>
<dbReference type="PROSITE" id="PS51318">
    <property type="entry name" value="TAT"/>
    <property type="match status" value="1"/>
</dbReference>